<evidence type="ECO:0000313" key="1">
    <source>
        <dbReference type="EMBL" id="KAF9154083.1"/>
    </source>
</evidence>
<comment type="caution">
    <text evidence="1">The sequence shown here is derived from an EMBL/GenBank/DDBJ whole genome shotgun (WGS) entry which is preliminary data.</text>
</comment>
<dbReference type="Proteomes" id="UP000748756">
    <property type="component" value="Unassembled WGS sequence"/>
</dbReference>
<proteinExistence type="predicted"/>
<dbReference type="AlphaFoldDB" id="A0A9P5VDM4"/>
<sequence length="69" mass="7635">MSHPQVPENSLDDIFGLDFVVCVVSPSMGSVPRTTQLLLCPVCTQPFKSRLRRKVEDAALVLSMLYQAV</sequence>
<evidence type="ECO:0000313" key="2">
    <source>
        <dbReference type="Proteomes" id="UP000748756"/>
    </source>
</evidence>
<gene>
    <name evidence="1" type="ORF">BG015_001905</name>
</gene>
<dbReference type="EMBL" id="JAAAUQ010000136">
    <property type="protein sequence ID" value="KAF9154083.1"/>
    <property type="molecule type" value="Genomic_DNA"/>
</dbReference>
<protein>
    <submittedName>
        <fullName evidence="1">Uncharacterized protein</fullName>
    </submittedName>
</protein>
<name>A0A9P5VDM4_9FUNG</name>
<accession>A0A9P5VDM4</accession>
<reference evidence="1" key="1">
    <citation type="journal article" date="2020" name="Fungal Divers.">
        <title>Resolving the Mortierellaceae phylogeny through synthesis of multi-gene phylogenetics and phylogenomics.</title>
        <authorList>
            <person name="Vandepol N."/>
            <person name="Liber J."/>
            <person name="Desiro A."/>
            <person name="Na H."/>
            <person name="Kennedy M."/>
            <person name="Barry K."/>
            <person name="Grigoriev I.V."/>
            <person name="Miller A.N."/>
            <person name="O'Donnell K."/>
            <person name="Stajich J.E."/>
            <person name="Bonito G."/>
        </authorList>
    </citation>
    <scope>NUCLEOTIDE SEQUENCE</scope>
    <source>
        <strain evidence="1">NRRL 6426</strain>
    </source>
</reference>
<organism evidence="1 2">
    <name type="scientific">Linnemannia schmuckeri</name>
    <dbReference type="NCBI Taxonomy" id="64567"/>
    <lineage>
        <taxon>Eukaryota</taxon>
        <taxon>Fungi</taxon>
        <taxon>Fungi incertae sedis</taxon>
        <taxon>Mucoromycota</taxon>
        <taxon>Mortierellomycotina</taxon>
        <taxon>Mortierellomycetes</taxon>
        <taxon>Mortierellales</taxon>
        <taxon>Mortierellaceae</taxon>
        <taxon>Linnemannia</taxon>
    </lineage>
</organism>
<keyword evidence="2" id="KW-1185">Reference proteome</keyword>